<comment type="cofactor">
    <cofactor evidence="1">
        <name>chloride</name>
        <dbReference type="ChEBI" id="CHEBI:17996"/>
    </cofactor>
</comment>
<keyword evidence="5 6" id="KW-0325">Glycoprotein</keyword>
<name>A0A3P9JNL8_ORYLA</name>
<proteinExistence type="inferred from homology"/>
<dbReference type="Pfam" id="PF01401">
    <property type="entry name" value="Peptidase_M2"/>
    <property type="match status" value="1"/>
</dbReference>
<dbReference type="GO" id="GO:0016020">
    <property type="term" value="C:membrane"/>
    <property type="evidence" value="ECO:0007669"/>
    <property type="project" value="InterPro"/>
</dbReference>
<evidence type="ECO:0000256" key="6">
    <source>
        <dbReference type="PIRSR" id="PIRSR601548-10"/>
    </source>
</evidence>
<evidence type="ECO:0000256" key="1">
    <source>
        <dbReference type="ARBA" id="ARBA00001923"/>
    </source>
</evidence>
<organism evidence="8 9">
    <name type="scientific">Oryzias latipes</name>
    <name type="common">Japanese rice fish</name>
    <name type="synonym">Japanese killifish</name>
    <dbReference type="NCBI Taxonomy" id="8090"/>
    <lineage>
        <taxon>Eukaryota</taxon>
        <taxon>Metazoa</taxon>
        <taxon>Chordata</taxon>
        <taxon>Craniata</taxon>
        <taxon>Vertebrata</taxon>
        <taxon>Euteleostomi</taxon>
        <taxon>Actinopterygii</taxon>
        <taxon>Neopterygii</taxon>
        <taxon>Teleostei</taxon>
        <taxon>Neoteleostei</taxon>
        <taxon>Acanthomorphata</taxon>
        <taxon>Ovalentaria</taxon>
        <taxon>Atherinomorphae</taxon>
        <taxon>Beloniformes</taxon>
        <taxon>Adrianichthyidae</taxon>
        <taxon>Oryziinae</taxon>
        <taxon>Oryzias</taxon>
    </lineage>
</organism>
<keyword evidence="4" id="KW-1015">Disulfide bond</keyword>
<sequence length="175" mass="19411">KLAISGREGPMVAVWDRLVWWGLLVLPAVMRLSEALPAQWLPGEYANTTSDALRFISDYNSTAEEVFSFVVSANWNFNTNLTDHNSKLQVNASLGLEAFSEAWGLKGKTVFTPEIIDSLPDPKDQTLIRGIMMLGFANLPEDEREENSKRSWPNPGATRSCCSSGRPGTMSLEFL</sequence>
<reference key="1">
    <citation type="journal article" date="2007" name="Nature">
        <title>The medaka draft genome and insights into vertebrate genome evolution.</title>
        <authorList>
            <person name="Kasahara M."/>
            <person name="Naruse K."/>
            <person name="Sasaki S."/>
            <person name="Nakatani Y."/>
            <person name="Qu W."/>
            <person name="Ahsan B."/>
            <person name="Yamada T."/>
            <person name="Nagayasu Y."/>
            <person name="Doi K."/>
            <person name="Kasai Y."/>
            <person name="Jindo T."/>
            <person name="Kobayashi D."/>
            <person name="Shimada A."/>
            <person name="Toyoda A."/>
            <person name="Kuroki Y."/>
            <person name="Fujiyama A."/>
            <person name="Sasaki T."/>
            <person name="Shimizu A."/>
            <person name="Asakawa S."/>
            <person name="Shimizu N."/>
            <person name="Hashimoto S."/>
            <person name="Yang J."/>
            <person name="Lee Y."/>
            <person name="Matsushima K."/>
            <person name="Sugano S."/>
            <person name="Sakaizumi M."/>
            <person name="Narita T."/>
            <person name="Ohishi K."/>
            <person name="Haga S."/>
            <person name="Ohta F."/>
            <person name="Nomoto H."/>
            <person name="Nogata K."/>
            <person name="Morishita T."/>
            <person name="Endo T."/>
            <person name="Shin-I T."/>
            <person name="Takeda H."/>
            <person name="Morishita S."/>
            <person name="Kohara Y."/>
        </authorList>
    </citation>
    <scope>NUCLEOTIDE SEQUENCE [LARGE SCALE GENOMIC DNA]</scope>
    <source>
        <strain>Hd-rR</strain>
    </source>
</reference>
<evidence type="ECO:0000313" key="8">
    <source>
        <dbReference type="Ensembl" id="ENSORLP00015033596.1"/>
    </source>
</evidence>
<feature type="glycosylation site" description="N-linked (GlcNAc...) asparagine" evidence="6">
    <location>
        <position position="80"/>
    </location>
</feature>
<dbReference type="GO" id="GO:0008241">
    <property type="term" value="F:peptidyl-dipeptidase activity"/>
    <property type="evidence" value="ECO:0007669"/>
    <property type="project" value="UniProtKB-EC"/>
</dbReference>
<comment type="similarity">
    <text evidence="2">Belongs to the peptidase M2 family.</text>
</comment>
<evidence type="ECO:0000256" key="5">
    <source>
        <dbReference type="ARBA" id="ARBA00023180"/>
    </source>
</evidence>
<dbReference type="InterPro" id="IPR001548">
    <property type="entry name" value="Peptidase_M2"/>
</dbReference>
<accession>A0A3P9JNL8</accession>
<evidence type="ECO:0000256" key="4">
    <source>
        <dbReference type="ARBA" id="ARBA00023157"/>
    </source>
</evidence>
<evidence type="ECO:0000256" key="2">
    <source>
        <dbReference type="ARBA" id="ARBA00008139"/>
    </source>
</evidence>
<reference evidence="8 9" key="2">
    <citation type="submission" date="2017-04" db="EMBL/GenBank/DDBJ databases">
        <title>CpG methylation of centromeres and impact of large insertions on vertebrate speciation.</title>
        <authorList>
            <person name="Ichikawa K."/>
            <person name="Yoshimura J."/>
            <person name="Morishita S."/>
        </authorList>
    </citation>
    <scope>NUCLEOTIDE SEQUENCE</scope>
    <source>
        <strain evidence="8 9">HSOK</strain>
    </source>
</reference>
<evidence type="ECO:0000256" key="3">
    <source>
        <dbReference type="ARBA" id="ARBA00022729"/>
    </source>
</evidence>
<feature type="region of interest" description="Disordered" evidence="7">
    <location>
        <begin position="142"/>
        <end position="165"/>
    </location>
</feature>
<dbReference type="AlphaFoldDB" id="A0A3P9JNL8"/>
<dbReference type="Proteomes" id="UP000265200">
    <property type="component" value="Chromosome 19"/>
</dbReference>
<dbReference type="PANTHER" id="PTHR10514:SF27">
    <property type="entry name" value="ANGIOTENSIN-CONVERTING ENZYME"/>
    <property type="match status" value="1"/>
</dbReference>
<reference evidence="8" key="3">
    <citation type="submission" date="2025-08" db="UniProtKB">
        <authorList>
            <consortium name="Ensembl"/>
        </authorList>
    </citation>
    <scope>IDENTIFICATION</scope>
    <source>
        <strain evidence="8">HSOK</strain>
    </source>
</reference>
<evidence type="ECO:0000313" key="9">
    <source>
        <dbReference type="Proteomes" id="UP000265200"/>
    </source>
</evidence>
<reference evidence="8" key="4">
    <citation type="submission" date="2025-09" db="UniProtKB">
        <authorList>
            <consortium name="Ensembl"/>
        </authorList>
    </citation>
    <scope>IDENTIFICATION</scope>
    <source>
        <strain evidence="8">HSOK</strain>
    </source>
</reference>
<protein>
    <submittedName>
        <fullName evidence="8">Uncharacterized protein</fullName>
    </submittedName>
</protein>
<dbReference type="SUPFAM" id="SSF55486">
    <property type="entry name" value="Metalloproteases ('zincins'), catalytic domain"/>
    <property type="match status" value="1"/>
</dbReference>
<dbReference type="PANTHER" id="PTHR10514">
    <property type="entry name" value="ANGIOTENSIN-CONVERTING ENZYME"/>
    <property type="match status" value="1"/>
</dbReference>
<dbReference type="GO" id="GO:0006508">
    <property type="term" value="P:proteolysis"/>
    <property type="evidence" value="ECO:0007669"/>
    <property type="project" value="InterPro"/>
</dbReference>
<evidence type="ECO:0000256" key="7">
    <source>
        <dbReference type="SAM" id="MobiDB-lite"/>
    </source>
</evidence>
<dbReference type="GO" id="GO:0008237">
    <property type="term" value="F:metallopeptidase activity"/>
    <property type="evidence" value="ECO:0007669"/>
    <property type="project" value="InterPro"/>
</dbReference>
<keyword evidence="3" id="KW-0732">Signal</keyword>
<dbReference type="Ensembl" id="ENSORLT00015026641.1">
    <property type="protein sequence ID" value="ENSORLP00015033596.1"/>
    <property type="gene ID" value="ENSORLG00015019084.1"/>
</dbReference>